<evidence type="ECO:0000313" key="1">
    <source>
        <dbReference type="EMBL" id="RCS25832.1"/>
    </source>
</evidence>
<protein>
    <submittedName>
        <fullName evidence="1">Uncharacterized protein</fullName>
    </submittedName>
</protein>
<dbReference type="OrthoDB" id="7865574at2"/>
<organism evidence="1 2">
    <name type="scientific">Phyllobacterium salinisoli</name>
    <dbReference type="NCBI Taxonomy" id="1899321"/>
    <lineage>
        <taxon>Bacteria</taxon>
        <taxon>Pseudomonadati</taxon>
        <taxon>Pseudomonadota</taxon>
        <taxon>Alphaproteobacteria</taxon>
        <taxon>Hyphomicrobiales</taxon>
        <taxon>Phyllobacteriaceae</taxon>
        <taxon>Phyllobacterium</taxon>
    </lineage>
</organism>
<sequence>MELKDFIAETLSQIIEGVREAQAREDGANINAAMGGAEFGGQLVNVGTYGVATRVDFDVSVTAETKGGAGAKLAVFGVGVDGGAGHTAGSANRISFSVPVRLPDGDAERQQRISDEKSAKLKSLRENSRWVQRL</sequence>
<dbReference type="Proteomes" id="UP000253420">
    <property type="component" value="Unassembled WGS sequence"/>
</dbReference>
<reference evidence="1 2" key="1">
    <citation type="submission" date="2018-07" db="EMBL/GenBank/DDBJ databases">
        <title>The draft genome of Phyllobacterium salinisoli.</title>
        <authorList>
            <person name="Liu L."/>
            <person name="Li L."/>
            <person name="Zhang X."/>
            <person name="Liang L."/>
        </authorList>
    </citation>
    <scope>NUCLEOTIDE SEQUENCE [LARGE SCALE GENOMIC DNA]</scope>
    <source>
        <strain evidence="1 2">LLAN61</strain>
    </source>
</reference>
<comment type="caution">
    <text evidence="1">The sequence shown here is derived from an EMBL/GenBank/DDBJ whole genome shotgun (WGS) entry which is preliminary data.</text>
</comment>
<proteinExistence type="predicted"/>
<keyword evidence="2" id="KW-1185">Reference proteome</keyword>
<accession>A0A368KBP4</accession>
<evidence type="ECO:0000313" key="2">
    <source>
        <dbReference type="Proteomes" id="UP000253420"/>
    </source>
</evidence>
<dbReference type="RefSeq" id="WP_114438923.1">
    <property type="nucleotide sequence ID" value="NZ_QOZG01000001.1"/>
</dbReference>
<dbReference type="AlphaFoldDB" id="A0A368KBP4"/>
<gene>
    <name evidence="1" type="ORF">DUT91_03475</name>
</gene>
<dbReference type="EMBL" id="QOZG01000001">
    <property type="protein sequence ID" value="RCS25832.1"/>
    <property type="molecule type" value="Genomic_DNA"/>
</dbReference>
<name>A0A368KBP4_9HYPH</name>